<evidence type="ECO:0000256" key="5">
    <source>
        <dbReference type="ARBA" id="ARBA00022989"/>
    </source>
</evidence>
<dbReference type="InterPro" id="IPR002771">
    <property type="entry name" value="Multi_antbiot-R_MarC"/>
</dbReference>
<name>A0ABW8ASD5_9ACTN</name>
<dbReference type="Proteomes" id="UP001612915">
    <property type="component" value="Unassembled WGS sequence"/>
</dbReference>
<dbReference type="RefSeq" id="WP_398283782.1">
    <property type="nucleotide sequence ID" value="NZ_JBITLV010000007.1"/>
</dbReference>
<feature type="transmembrane region" description="Helical" evidence="7">
    <location>
        <begin position="45"/>
        <end position="63"/>
    </location>
</feature>
<feature type="signal peptide" evidence="8">
    <location>
        <begin position="1"/>
        <end position="23"/>
    </location>
</feature>
<dbReference type="NCBIfam" id="TIGR00427">
    <property type="entry name" value="NAAT family transporter"/>
    <property type="match status" value="1"/>
</dbReference>
<reference evidence="9 10" key="1">
    <citation type="submission" date="2024-10" db="EMBL/GenBank/DDBJ databases">
        <title>The Natural Products Discovery Center: Release of the First 8490 Sequenced Strains for Exploring Actinobacteria Biosynthetic Diversity.</title>
        <authorList>
            <person name="Kalkreuter E."/>
            <person name="Kautsar S.A."/>
            <person name="Yang D."/>
            <person name="Bader C.D."/>
            <person name="Teijaro C.N."/>
            <person name="Fluegel L."/>
            <person name="Davis C.M."/>
            <person name="Simpson J.R."/>
            <person name="Lauterbach L."/>
            <person name="Steele A.D."/>
            <person name="Gui C."/>
            <person name="Meng S."/>
            <person name="Li G."/>
            <person name="Viehrig K."/>
            <person name="Ye F."/>
            <person name="Su P."/>
            <person name="Kiefer A.F."/>
            <person name="Nichols A."/>
            <person name="Cepeda A.J."/>
            <person name="Yan W."/>
            <person name="Fan B."/>
            <person name="Jiang Y."/>
            <person name="Adhikari A."/>
            <person name="Zheng C.-J."/>
            <person name="Schuster L."/>
            <person name="Cowan T.M."/>
            <person name="Smanski M.J."/>
            <person name="Chevrette M.G."/>
            <person name="De Carvalho L.P.S."/>
            <person name="Shen B."/>
        </authorList>
    </citation>
    <scope>NUCLEOTIDE SEQUENCE [LARGE SCALE GENOMIC DNA]</scope>
    <source>
        <strain evidence="9 10">NPDC049639</strain>
    </source>
</reference>
<comment type="similarity">
    <text evidence="2 7">Belongs to the UPF0056 (MarC) family.</text>
</comment>
<comment type="caution">
    <text evidence="9">The sequence shown here is derived from an EMBL/GenBank/DDBJ whole genome shotgun (WGS) entry which is preliminary data.</text>
</comment>
<keyword evidence="6 7" id="KW-0472">Membrane</keyword>
<evidence type="ECO:0000256" key="2">
    <source>
        <dbReference type="ARBA" id="ARBA00009784"/>
    </source>
</evidence>
<evidence type="ECO:0000256" key="1">
    <source>
        <dbReference type="ARBA" id="ARBA00004651"/>
    </source>
</evidence>
<organism evidence="9 10">
    <name type="scientific">Spongisporangium articulatum</name>
    <dbReference type="NCBI Taxonomy" id="3362603"/>
    <lineage>
        <taxon>Bacteria</taxon>
        <taxon>Bacillati</taxon>
        <taxon>Actinomycetota</taxon>
        <taxon>Actinomycetes</taxon>
        <taxon>Kineosporiales</taxon>
        <taxon>Kineosporiaceae</taxon>
        <taxon>Spongisporangium</taxon>
    </lineage>
</organism>
<feature type="transmembrane region" description="Helical" evidence="7">
    <location>
        <begin position="143"/>
        <end position="162"/>
    </location>
</feature>
<dbReference type="PANTHER" id="PTHR33508">
    <property type="entry name" value="UPF0056 MEMBRANE PROTEIN YHCE"/>
    <property type="match status" value="1"/>
</dbReference>
<keyword evidence="10" id="KW-1185">Reference proteome</keyword>
<comment type="caution">
    <text evidence="7">Lacks conserved residue(s) required for the propagation of feature annotation.</text>
</comment>
<evidence type="ECO:0000256" key="7">
    <source>
        <dbReference type="RuleBase" id="RU362048"/>
    </source>
</evidence>
<keyword evidence="4 7" id="KW-0812">Transmembrane</keyword>
<evidence type="ECO:0000256" key="4">
    <source>
        <dbReference type="ARBA" id="ARBA00022692"/>
    </source>
</evidence>
<accession>A0ABW8ASD5</accession>
<feature type="transmembrane region" description="Helical" evidence="7">
    <location>
        <begin position="174"/>
        <end position="201"/>
    </location>
</feature>
<dbReference type="EMBL" id="JBITLV010000007">
    <property type="protein sequence ID" value="MFI7589254.1"/>
    <property type="molecule type" value="Genomic_DNA"/>
</dbReference>
<evidence type="ECO:0000313" key="10">
    <source>
        <dbReference type="Proteomes" id="UP001612915"/>
    </source>
</evidence>
<gene>
    <name evidence="9" type="ORF">ACIB24_19485</name>
</gene>
<evidence type="ECO:0000256" key="8">
    <source>
        <dbReference type="SAM" id="SignalP"/>
    </source>
</evidence>
<keyword evidence="8" id="KW-0732">Signal</keyword>
<feature type="transmembrane region" description="Helical" evidence="7">
    <location>
        <begin position="70"/>
        <end position="89"/>
    </location>
</feature>
<feature type="transmembrane region" description="Helical" evidence="7">
    <location>
        <begin position="109"/>
        <end position="131"/>
    </location>
</feature>
<sequence>MLTVFLAALGALLPITNPLGAVAAYAGLTGNLEPAEVKRQAVRTAVYVAAILTVFALFGSLVLEAFGIGLPALQIAGGIVVAHSGFGMISPRQDFTDAEREHARTKTDVSFSPMALPLIAGPGAIGVVIALSARHAHADDRVGIVLAVLAVSVLIGLVLRYGTPLVDRLGPTGIGALVRIIGFLILAIGVELIVHGLLAGIPGLAS</sequence>
<keyword evidence="5 7" id="KW-1133">Transmembrane helix</keyword>
<evidence type="ECO:0000313" key="9">
    <source>
        <dbReference type="EMBL" id="MFI7589254.1"/>
    </source>
</evidence>
<feature type="chain" id="PRO_5045813115" description="UPF0056 membrane protein" evidence="8">
    <location>
        <begin position="24"/>
        <end position="206"/>
    </location>
</feature>
<dbReference type="Pfam" id="PF01914">
    <property type="entry name" value="MarC"/>
    <property type="match status" value="1"/>
</dbReference>
<protein>
    <recommendedName>
        <fullName evidence="7">UPF0056 membrane protein</fullName>
    </recommendedName>
</protein>
<proteinExistence type="inferred from homology"/>
<comment type="subcellular location">
    <subcellularLocation>
        <location evidence="1 7">Cell membrane</location>
        <topology evidence="1 7">Multi-pass membrane protein</topology>
    </subcellularLocation>
</comment>
<keyword evidence="3" id="KW-1003">Cell membrane</keyword>
<evidence type="ECO:0000256" key="6">
    <source>
        <dbReference type="ARBA" id="ARBA00023136"/>
    </source>
</evidence>
<evidence type="ECO:0000256" key="3">
    <source>
        <dbReference type="ARBA" id="ARBA00022475"/>
    </source>
</evidence>
<dbReference type="PANTHER" id="PTHR33508:SF1">
    <property type="entry name" value="UPF0056 MEMBRANE PROTEIN YHCE"/>
    <property type="match status" value="1"/>
</dbReference>